<organism evidence="1 2">
    <name type="scientific">Sphenostylis stenocarpa</name>
    <dbReference type="NCBI Taxonomy" id="92480"/>
    <lineage>
        <taxon>Eukaryota</taxon>
        <taxon>Viridiplantae</taxon>
        <taxon>Streptophyta</taxon>
        <taxon>Embryophyta</taxon>
        <taxon>Tracheophyta</taxon>
        <taxon>Spermatophyta</taxon>
        <taxon>Magnoliopsida</taxon>
        <taxon>eudicotyledons</taxon>
        <taxon>Gunneridae</taxon>
        <taxon>Pentapetalae</taxon>
        <taxon>rosids</taxon>
        <taxon>fabids</taxon>
        <taxon>Fabales</taxon>
        <taxon>Fabaceae</taxon>
        <taxon>Papilionoideae</taxon>
        <taxon>50 kb inversion clade</taxon>
        <taxon>NPAAA clade</taxon>
        <taxon>indigoferoid/millettioid clade</taxon>
        <taxon>Phaseoleae</taxon>
        <taxon>Sphenostylis</taxon>
    </lineage>
</organism>
<gene>
    <name evidence="1" type="ORF">AYBTSS11_LOCUS5434</name>
</gene>
<keyword evidence="2" id="KW-1185">Reference proteome</keyword>
<dbReference type="Gramene" id="rna-AYBTSS11_LOCUS5434">
    <property type="protein sequence ID" value="CAJ1931751.1"/>
    <property type="gene ID" value="gene-AYBTSS11_LOCUS5434"/>
</dbReference>
<name>A0AA86RVV9_9FABA</name>
<sequence length="63" mass="7358">MMARKVGSVWAERYYKGLHEQKFNNNWEVLLMYACEGLHRFMFTQHLVGVHNISGAAISIFLL</sequence>
<accession>A0AA86RVV9</accession>
<dbReference type="EMBL" id="OY731399">
    <property type="protein sequence ID" value="CAJ1931751.1"/>
    <property type="molecule type" value="Genomic_DNA"/>
</dbReference>
<proteinExistence type="predicted"/>
<evidence type="ECO:0000313" key="1">
    <source>
        <dbReference type="EMBL" id="CAJ1931751.1"/>
    </source>
</evidence>
<evidence type="ECO:0000313" key="2">
    <source>
        <dbReference type="Proteomes" id="UP001189624"/>
    </source>
</evidence>
<reference evidence="1" key="1">
    <citation type="submission" date="2023-10" db="EMBL/GenBank/DDBJ databases">
        <authorList>
            <person name="Domelevo Entfellner J.-B."/>
        </authorList>
    </citation>
    <scope>NUCLEOTIDE SEQUENCE</scope>
</reference>
<protein>
    <submittedName>
        <fullName evidence="1">Uncharacterized protein</fullName>
    </submittedName>
</protein>
<dbReference type="Proteomes" id="UP001189624">
    <property type="component" value="Chromosome 2"/>
</dbReference>
<dbReference type="AlphaFoldDB" id="A0AA86RVV9"/>